<keyword evidence="2" id="KW-1185">Reference proteome</keyword>
<sequence length="255" mass="29496">MNKEDKKNKLDGIQKYEEDINELDFIDTQYFPIPRHSIKRNINSKDLSILMAICFHTNIFNGKESFVFEESIERIIVSLGKDKRYKSDYVSSLENLVAEDIISIEGDINGVFDVKVLMPNGYATVTYGEFKKLAKFSGRGSWNVHAVFFVMNCSLYISDNKLSSHVFFRRQEYIAGILAISHKTCSRAFSDLESAKIIAVYHVRLMDSVKQKAVASRYIHRDSLRKWLAKEIQKPYASVYEIINETGEREVNDQY</sequence>
<evidence type="ECO:0000313" key="1">
    <source>
        <dbReference type="EMBL" id="RSU12316.1"/>
    </source>
</evidence>
<protein>
    <submittedName>
        <fullName evidence="1">Uncharacterized protein</fullName>
    </submittedName>
</protein>
<name>A0A430AW95_9ENTE</name>
<evidence type="ECO:0000313" key="2">
    <source>
        <dbReference type="Proteomes" id="UP000287605"/>
    </source>
</evidence>
<organism evidence="1 2">
    <name type="scientific">Vagococcus elongatus</name>
    <dbReference type="NCBI Taxonomy" id="180344"/>
    <lineage>
        <taxon>Bacteria</taxon>
        <taxon>Bacillati</taxon>
        <taxon>Bacillota</taxon>
        <taxon>Bacilli</taxon>
        <taxon>Lactobacillales</taxon>
        <taxon>Enterococcaceae</taxon>
        <taxon>Vagococcus</taxon>
    </lineage>
</organism>
<gene>
    <name evidence="1" type="ORF">CBF29_06860</name>
</gene>
<dbReference type="RefSeq" id="WP_126808817.1">
    <property type="nucleotide sequence ID" value="NZ_NGKA01000008.1"/>
</dbReference>
<accession>A0A430AW95</accession>
<comment type="caution">
    <text evidence="1">The sequence shown here is derived from an EMBL/GenBank/DDBJ whole genome shotgun (WGS) entry which is preliminary data.</text>
</comment>
<dbReference type="EMBL" id="NGKA01000008">
    <property type="protein sequence ID" value="RSU12316.1"/>
    <property type="molecule type" value="Genomic_DNA"/>
</dbReference>
<dbReference type="Proteomes" id="UP000287605">
    <property type="component" value="Unassembled WGS sequence"/>
</dbReference>
<dbReference type="AlphaFoldDB" id="A0A430AW95"/>
<proteinExistence type="predicted"/>
<reference evidence="1 2" key="1">
    <citation type="submission" date="2017-05" db="EMBL/GenBank/DDBJ databases">
        <title>Vagococcus spp. assemblies.</title>
        <authorList>
            <person name="Gulvik C.A."/>
        </authorList>
    </citation>
    <scope>NUCLEOTIDE SEQUENCE [LARGE SCALE GENOMIC DNA]</scope>
    <source>
        <strain evidence="1 2">CCUG 51432</strain>
    </source>
</reference>